<accession>A0A9D4J480</accession>
<reference evidence="1" key="2">
    <citation type="submission" date="2020-11" db="EMBL/GenBank/DDBJ databases">
        <authorList>
            <person name="McCartney M.A."/>
            <person name="Auch B."/>
            <person name="Kono T."/>
            <person name="Mallez S."/>
            <person name="Becker A."/>
            <person name="Gohl D.M."/>
            <person name="Silverstein K.A.T."/>
            <person name="Koren S."/>
            <person name="Bechman K.B."/>
            <person name="Herman A."/>
            <person name="Abrahante J.E."/>
            <person name="Garbe J."/>
        </authorList>
    </citation>
    <scope>NUCLEOTIDE SEQUENCE</scope>
    <source>
        <strain evidence="1">Duluth1</strain>
        <tissue evidence="1">Whole animal</tissue>
    </source>
</reference>
<proteinExistence type="predicted"/>
<protein>
    <submittedName>
        <fullName evidence="1">Uncharacterized protein</fullName>
    </submittedName>
</protein>
<name>A0A9D4J480_DREPO</name>
<dbReference type="AlphaFoldDB" id="A0A9D4J480"/>
<evidence type="ECO:0000313" key="2">
    <source>
        <dbReference type="Proteomes" id="UP000828390"/>
    </source>
</evidence>
<keyword evidence="2" id="KW-1185">Reference proteome</keyword>
<gene>
    <name evidence="1" type="ORF">DPMN_152827</name>
</gene>
<sequence>MHEYLTAYHIARNAHLVDDVISGYLTRHKDAYLDISQVFIFLCGLNISAANTLSGMVNEHCYGKMHTGRCRSFQSIVEAGYREAVLNEQTGILLRLSHFRVDKKNLSDVHSILADNTTIAQVLEVMVYKETDPDIHTSPRVEFDLSSCHKLK</sequence>
<dbReference type="Proteomes" id="UP000828390">
    <property type="component" value="Unassembled WGS sequence"/>
</dbReference>
<reference evidence="1" key="1">
    <citation type="journal article" date="2019" name="bioRxiv">
        <title>The Genome of the Zebra Mussel, Dreissena polymorpha: A Resource for Invasive Species Research.</title>
        <authorList>
            <person name="McCartney M.A."/>
            <person name="Auch B."/>
            <person name="Kono T."/>
            <person name="Mallez S."/>
            <person name="Zhang Y."/>
            <person name="Obille A."/>
            <person name="Becker A."/>
            <person name="Abrahante J.E."/>
            <person name="Garbe J."/>
            <person name="Badalamenti J.P."/>
            <person name="Herman A."/>
            <person name="Mangelson H."/>
            <person name="Liachko I."/>
            <person name="Sullivan S."/>
            <person name="Sone E.D."/>
            <person name="Koren S."/>
            <person name="Silverstein K.A.T."/>
            <person name="Beckman K.B."/>
            <person name="Gohl D.M."/>
        </authorList>
    </citation>
    <scope>NUCLEOTIDE SEQUENCE</scope>
    <source>
        <strain evidence="1">Duluth1</strain>
        <tissue evidence="1">Whole animal</tissue>
    </source>
</reference>
<organism evidence="1 2">
    <name type="scientific">Dreissena polymorpha</name>
    <name type="common">Zebra mussel</name>
    <name type="synonym">Mytilus polymorpha</name>
    <dbReference type="NCBI Taxonomy" id="45954"/>
    <lineage>
        <taxon>Eukaryota</taxon>
        <taxon>Metazoa</taxon>
        <taxon>Spiralia</taxon>
        <taxon>Lophotrochozoa</taxon>
        <taxon>Mollusca</taxon>
        <taxon>Bivalvia</taxon>
        <taxon>Autobranchia</taxon>
        <taxon>Heteroconchia</taxon>
        <taxon>Euheterodonta</taxon>
        <taxon>Imparidentia</taxon>
        <taxon>Neoheterodontei</taxon>
        <taxon>Myida</taxon>
        <taxon>Dreissenoidea</taxon>
        <taxon>Dreissenidae</taxon>
        <taxon>Dreissena</taxon>
    </lineage>
</organism>
<dbReference type="EMBL" id="JAIWYP010000007">
    <property type="protein sequence ID" value="KAH3799221.1"/>
    <property type="molecule type" value="Genomic_DNA"/>
</dbReference>
<evidence type="ECO:0000313" key="1">
    <source>
        <dbReference type="EMBL" id="KAH3799221.1"/>
    </source>
</evidence>
<comment type="caution">
    <text evidence="1">The sequence shown here is derived from an EMBL/GenBank/DDBJ whole genome shotgun (WGS) entry which is preliminary data.</text>
</comment>